<dbReference type="Pfam" id="PF02639">
    <property type="entry name" value="DUF188"/>
    <property type="match status" value="1"/>
</dbReference>
<evidence type="ECO:0000313" key="3">
    <source>
        <dbReference type="EMBL" id="MBR9972092.1"/>
    </source>
</evidence>
<dbReference type="Proteomes" id="UP000680714">
    <property type="component" value="Unassembled WGS sequence"/>
</dbReference>
<evidence type="ECO:0000256" key="2">
    <source>
        <dbReference type="HAMAP-Rule" id="MF_00489"/>
    </source>
</evidence>
<organism evidence="3 4">
    <name type="scientific">Magnetospirillum sulfuroxidans</name>
    <dbReference type="NCBI Taxonomy" id="611300"/>
    <lineage>
        <taxon>Bacteria</taxon>
        <taxon>Pseudomonadati</taxon>
        <taxon>Pseudomonadota</taxon>
        <taxon>Alphaproteobacteria</taxon>
        <taxon>Rhodospirillales</taxon>
        <taxon>Rhodospirillaceae</taxon>
        <taxon>Magnetospirillum</taxon>
    </lineage>
</organism>
<name>A0ABS5ICE0_9PROT</name>
<protein>
    <recommendedName>
        <fullName evidence="2">UPF0178 protein KEC16_10220</fullName>
    </recommendedName>
</protein>
<dbReference type="CDD" id="cd18720">
    <property type="entry name" value="PIN_YqxD-like"/>
    <property type="match status" value="1"/>
</dbReference>
<dbReference type="RefSeq" id="WP_211548510.1">
    <property type="nucleotide sequence ID" value="NZ_JAGTUF010000008.1"/>
</dbReference>
<dbReference type="EMBL" id="JAGTUF010000008">
    <property type="protein sequence ID" value="MBR9972092.1"/>
    <property type="molecule type" value="Genomic_DNA"/>
</dbReference>
<evidence type="ECO:0000313" key="4">
    <source>
        <dbReference type="Proteomes" id="UP000680714"/>
    </source>
</evidence>
<dbReference type="InterPro" id="IPR003791">
    <property type="entry name" value="UPF0178"/>
</dbReference>
<proteinExistence type="inferred from homology"/>
<accession>A0ABS5ICE0</accession>
<comment type="similarity">
    <text evidence="1 2">Belongs to the UPF0178 family.</text>
</comment>
<keyword evidence="4" id="KW-1185">Reference proteome</keyword>
<sequence>MTRIFIDGDACPVKEEVLRVAARHDLPVIIVANSWHRIDHYLVEQVVVAEGADAADDVIAERCQDGDVVVTADIPLAARCLAKGALPLDSRGRPFQEANMGMQLAMRDLMKDLRERGEVTGGPSGFTKQDRSRFLDGLERLVQAARKR</sequence>
<comment type="caution">
    <text evidence="3">The sequence shown here is derived from an EMBL/GenBank/DDBJ whole genome shotgun (WGS) entry which is preliminary data.</text>
</comment>
<dbReference type="PANTHER" id="PTHR35146:SF1">
    <property type="entry name" value="UPF0178 PROTEIN YAII"/>
    <property type="match status" value="1"/>
</dbReference>
<evidence type="ECO:0000256" key="1">
    <source>
        <dbReference type="ARBA" id="ARBA00008522"/>
    </source>
</evidence>
<dbReference type="NCBIfam" id="NF001095">
    <property type="entry name" value="PRK00124.1"/>
    <property type="match status" value="1"/>
</dbReference>
<gene>
    <name evidence="3" type="ORF">KEC16_10220</name>
</gene>
<dbReference type="HAMAP" id="MF_00489">
    <property type="entry name" value="UPF0178"/>
    <property type="match status" value="1"/>
</dbReference>
<reference evidence="3 4" key="1">
    <citation type="submission" date="2021-04" db="EMBL/GenBank/DDBJ databases">
        <title>Magnetospirillum sulfuroxidans sp. nov., a facultative chemolithoautotrophic sulfur-oxidizing alphaproteobacterium isolated from freshwater sediment and proposals for Paramagetospirillum gen. nov., and Magnetospirillaceae fam. nov.</title>
        <authorList>
            <person name="Koziaeva V."/>
            <person name="Geelhoed J.S."/>
            <person name="Sorokin D.Y."/>
            <person name="Grouzdev D.S."/>
        </authorList>
    </citation>
    <scope>NUCLEOTIDE SEQUENCE [LARGE SCALE GENOMIC DNA]</scope>
    <source>
        <strain evidence="3 4">J10</strain>
    </source>
</reference>
<dbReference type="PANTHER" id="PTHR35146">
    <property type="entry name" value="UPF0178 PROTEIN YAII"/>
    <property type="match status" value="1"/>
</dbReference>